<comment type="similarity">
    <text evidence="1 2">Belongs to the cytochrome P450 family.</text>
</comment>
<sequence length="413" mass="44257">MAATPRKLIEPPDLPRVEKRPAGLSDHDYIERLRRDGPVALDRHGYFWTFSHDAMLACADPATTRQVETEKVLALGIASGPIHEYFANSLLFSNGETHRRRRRPLARAFAFPVMAALRPRIRAVAEGLIRPNFGRGEVDFLGEVAGRLPATIIAEILGAPNADIPEFSALVHAAMRVLSLRPAEAPADAGAALSELNAYVAGLLDARRRSRGDDFLSGFAADVAEAGLTEVEACVQIVSVILAGSDTTRIALCSTVSQLLRHPSQWTEFTADREGLKADVAAEGLRFDPVIGALPRVATADFALEGARIPKGAVLAPSVLAALRDPAIYSEPARFNIHRRDHPRYHPVFGAGAHRCLGEALARAELEESLAALATLAPAVTMAGRAPILRGVAGARGIDAMRLSFPSPPASIR</sequence>
<evidence type="ECO:0000256" key="3">
    <source>
        <dbReference type="SAM" id="MobiDB-lite"/>
    </source>
</evidence>
<feature type="compositionally biased region" description="Basic and acidic residues" evidence="3">
    <location>
        <begin position="7"/>
        <end position="21"/>
    </location>
</feature>
<keyword evidence="2" id="KW-0503">Monooxygenase</keyword>
<proteinExistence type="inferred from homology"/>
<evidence type="ECO:0000313" key="5">
    <source>
        <dbReference type="Proteomes" id="UP000503336"/>
    </source>
</evidence>
<evidence type="ECO:0000313" key="4">
    <source>
        <dbReference type="EMBL" id="QIE53978.1"/>
    </source>
</evidence>
<dbReference type="GO" id="GO:0005506">
    <property type="term" value="F:iron ion binding"/>
    <property type="evidence" value="ECO:0007669"/>
    <property type="project" value="InterPro"/>
</dbReference>
<keyword evidence="2" id="KW-0349">Heme</keyword>
<dbReference type="GO" id="GO:0016705">
    <property type="term" value="F:oxidoreductase activity, acting on paired donors, with incorporation or reduction of molecular oxygen"/>
    <property type="evidence" value="ECO:0007669"/>
    <property type="project" value="InterPro"/>
</dbReference>
<reference evidence="4 5" key="1">
    <citation type="submission" date="2020-02" db="EMBL/GenBank/DDBJ databases">
        <title>complete genome sequence of Rhodobacteraceae bacterium.</title>
        <authorList>
            <person name="Park J."/>
            <person name="Kim Y.-S."/>
            <person name="Kim K.-H."/>
        </authorList>
    </citation>
    <scope>NUCLEOTIDE SEQUENCE [LARGE SCALE GENOMIC DNA]</scope>
    <source>
        <strain evidence="4 5">RR4-56</strain>
    </source>
</reference>
<dbReference type="PANTHER" id="PTHR46696">
    <property type="entry name" value="P450, PUTATIVE (EUROFUNG)-RELATED"/>
    <property type="match status" value="1"/>
</dbReference>
<dbReference type="GO" id="GO:0004497">
    <property type="term" value="F:monooxygenase activity"/>
    <property type="evidence" value="ECO:0007669"/>
    <property type="project" value="UniProtKB-KW"/>
</dbReference>
<dbReference type="Gene3D" id="1.10.630.10">
    <property type="entry name" value="Cytochrome P450"/>
    <property type="match status" value="1"/>
</dbReference>
<feature type="region of interest" description="Disordered" evidence="3">
    <location>
        <begin position="1"/>
        <end position="21"/>
    </location>
</feature>
<dbReference type="PROSITE" id="PS00086">
    <property type="entry name" value="CYTOCHROME_P450"/>
    <property type="match status" value="1"/>
</dbReference>
<keyword evidence="2" id="KW-0560">Oxidoreductase</keyword>
<dbReference type="GO" id="GO:0020037">
    <property type="term" value="F:heme binding"/>
    <property type="evidence" value="ECO:0007669"/>
    <property type="project" value="InterPro"/>
</dbReference>
<dbReference type="RefSeq" id="WP_165093552.1">
    <property type="nucleotide sequence ID" value="NZ_CP049056.1"/>
</dbReference>
<dbReference type="KEGG" id="hdh:G5B40_00080"/>
<accession>A0A7L5BTT7</accession>
<protein>
    <submittedName>
        <fullName evidence="4">Cytochrome P450</fullName>
    </submittedName>
</protein>
<name>A0A7L5BTT7_9RHOB</name>
<organism evidence="4 5">
    <name type="scientific">Pikeienuella piscinae</name>
    <dbReference type="NCBI Taxonomy" id="2748098"/>
    <lineage>
        <taxon>Bacteria</taxon>
        <taxon>Pseudomonadati</taxon>
        <taxon>Pseudomonadota</taxon>
        <taxon>Alphaproteobacteria</taxon>
        <taxon>Rhodobacterales</taxon>
        <taxon>Paracoccaceae</taxon>
        <taxon>Pikeienuella</taxon>
    </lineage>
</organism>
<evidence type="ECO:0000256" key="1">
    <source>
        <dbReference type="ARBA" id="ARBA00010617"/>
    </source>
</evidence>
<keyword evidence="2" id="KW-0479">Metal-binding</keyword>
<dbReference type="InterPro" id="IPR002397">
    <property type="entry name" value="Cyt_P450_B"/>
</dbReference>
<evidence type="ECO:0000256" key="2">
    <source>
        <dbReference type="RuleBase" id="RU000461"/>
    </source>
</evidence>
<dbReference type="PRINTS" id="PR00359">
    <property type="entry name" value="BP450"/>
</dbReference>
<dbReference type="InterPro" id="IPR036396">
    <property type="entry name" value="Cyt_P450_sf"/>
</dbReference>
<dbReference type="PANTHER" id="PTHR46696:SF1">
    <property type="entry name" value="CYTOCHROME P450 YJIB-RELATED"/>
    <property type="match status" value="1"/>
</dbReference>
<dbReference type="EMBL" id="CP049056">
    <property type="protein sequence ID" value="QIE53978.1"/>
    <property type="molecule type" value="Genomic_DNA"/>
</dbReference>
<dbReference type="SUPFAM" id="SSF48264">
    <property type="entry name" value="Cytochrome P450"/>
    <property type="match status" value="1"/>
</dbReference>
<dbReference type="Pfam" id="PF00067">
    <property type="entry name" value="p450"/>
    <property type="match status" value="1"/>
</dbReference>
<dbReference type="Proteomes" id="UP000503336">
    <property type="component" value="Chromosome"/>
</dbReference>
<dbReference type="PRINTS" id="PR00385">
    <property type="entry name" value="P450"/>
</dbReference>
<keyword evidence="5" id="KW-1185">Reference proteome</keyword>
<keyword evidence="2" id="KW-0408">Iron</keyword>
<dbReference type="InterPro" id="IPR001128">
    <property type="entry name" value="Cyt_P450"/>
</dbReference>
<dbReference type="InterPro" id="IPR017972">
    <property type="entry name" value="Cyt_P450_CS"/>
</dbReference>
<dbReference type="AlphaFoldDB" id="A0A7L5BTT7"/>
<gene>
    <name evidence="4" type="ORF">G5B40_00080</name>
</gene>